<reference evidence="1" key="1">
    <citation type="submission" date="2012-04" db="EMBL/GenBank/DDBJ databases">
        <title>The Genome Sequence of Loa loa.</title>
        <authorList>
            <consortium name="The Broad Institute Genome Sequencing Platform"/>
            <consortium name="Broad Institute Genome Sequencing Center for Infectious Disease"/>
            <person name="Nutman T.B."/>
            <person name="Fink D.L."/>
            <person name="Russ C."/>
            <person name="Young S."/>
            <person name="Zeng Q."/>
            <person name="Gargeya S."/>
            <person name="Alvarado L."/>
            <person name="Berlin A."/>
            <person name="Chapman S.B."/>
            <person name="Chen Z."/>
            <person name="Freedman E."/>
            <person name="Gellesch M."/>
            <person name="Goldberg J."/>
            <person name="Griggs A."/>
            <person name="Gujja S."/>
            <person name="Heilman E.R."/>
            <person name="Heiman D."/>
            <person name="Howarth C."/>
            <person name="Mehta T."/>
            <person name="Neiman D."/>
            <person name="Pearson M."/>
            <person name="Roberts A."/>
            <person name="Saif S."/>
            <person name="Shea T."/>
            <person name="Shenoy N."/>
            <person name="Sisk P."/>
            <person name="Stolte C."/>
            <person name="Sykes S."/>
            <person name="White J."/>
            <person name="Yandava C."/>
            <person name="Haas B."/>
            <person name="Henn M.R."/>
            <person name="Nusbaum C."/>
            <person name="Birren B."/>
        </authorList>
    </citation>
    <scope>NUCLEOTIDE SEQUENCE [LARGE SCALE GENOMIC DNA]</scope>
</reference>
<organism evidence="1 2">
    <name type="scientific">Loa loa</name>
    <name type="common">Eye worm</name>
    <name type="synonym">Filaria loa</name>
    <dbReference type="NCBI Taxonomy" id="7209"/>
    <lineage>
        <taxon>Eukaryota</taxon>
        <taxon>Metazoa</taxon>
        <taxon>Ecdysozoa</taxon>
        <taxon>Nematoda</taxon>
        <taxon>Chromadorea</taxon>
        <taxon>Rhabditida</taxon>
        <taxon>Spirurina</taxon>
        <taxon>Spiruromorpha</taxon>
        <taxon>Filarioidea</taxon>
        <taxon>Onchocercidae</taxon>
        <taxon>Loa</taxon>
    </lineage>
</organism>
<reference evidence="2" key="2">
    <citation type="submission" date="2016-11" db="UniProtKB">
        <authorList>
            <consortium name="WormBaseParasite"/>
        </authorList>
    </citation>
    <scope>IDENTIFICATION</scope>
</reference>
<dbReference type="Proteomes" id="UP000095285">
    <property type="component" value="Unassembled WGS sequence"/>
</dbReference>
<dbReference type="InterPro" id="IPR036224">
    <property type="entry name" value="GINS_bundle-like_dom_sf"/>
</dbReference>
<evidence type="ECO:0000313" key="2">
    <source>
        <dbReference type="WBParaSite" id="EN70_4261"/>
    </source>
</evidence>
<accession>A0A1I7VMQ6</accession>
<dbReference type="CDD" id="cd11713">
    <property type="entry name" value="GINS_A_psf3"/>
    <property type="match status" value="1"/>
</dbReference>
<protein>
    <submittedName>
        <fullName evidence="2">Activin_recp domain-containing protein</fullName>
    </submittedName>
</protein>
<proteinExistence type="predicted"/>
<dbReference type="STRING" id="7209.A0A1I7VMQ6"/>
<name>A0A1I7VMQ6_LOALO</name>
<sequence length="273" mass="30926">MLAEESWMIPAGSCCEPDVTKCNRSYCFFAEVRGSSPFWISGCTDDEFTGCDQHEIPYNSILLRCQCQTDFCNPVDKIPRCSVKLFNNTTAKLPGRIQDIKSVGSTNRIKSLSAAMFLILASEIFHLIGQRAPDMEGGFCQADLPLFMIRTLPSCRVVPPAEFSPIQMQVLRAAPEHVDVMHLNQFYFILSRHIVKLVRGEDGRSLAETALFSFLQRSGWILNCALHQGAKPKKIDSTEVQLYREAFTCALQFSRWFNSRQAICRKRDSSYLD</sequence>
<keyword evidence="1" id="KW-1185">Reference proteome</keyword>
<dbReference type="eggNOG" id="KOG1106">
    <property type="taxonomic scope" value="Eukaryota"/>
</dbReference>
<dbReference type="WBParaSite" id="EN70_4261">
    <property type="protein sequence ID" value="EN70_4261"/>
    <property type="gene ID" value="EN70_4261"/>
</dbReference>
<dbReference type="AlphaFoldDB" id="A0A1I7VMQ6"/>
<dbReference type="SUPFAM" id="SSF158573">
    <property type="entry name" value="GINS helical bundle-like"/>
    <property type="match status" value="1"/>
</dbReference>
<dbReference type="Gene3D" id="1.20.58.2050">
    <property type="match status" value="1"/>
</dbReference>
<evidence type="ECO:0000313" key="1">
    <source>
        <dbReference type="Proteomes" id="UP000095285"/>
    </source>
</evidence>
<dbReference type="InterPro" id="IPR038437">
    <property type="entry name" value="GINS_Psf3_sf"/>
</dbReference>